<dbReference type="SUPFAM" id="SSF51206">
    <property type="entry name" value="cAMP-binding domain-like"/>
    <property type="match status" value="1"/>
</dbReference>
<reference evidence="2 3" key="1">
    <citation type="submission" date="2020-09" db="EMBL/GenBank/DDBJ databases">
        <title>Bacillus nautilus sp. nov., Chryseoglobus crepusculi sp. nov, and Psychrobacter noctis sp. nov., isolated from deep-sea sponges from the equatorial Atlantic.</title>
        <authorList>
            <person name="Stennett H.L."/>
            <person name="Williams S.E."/>
        </authorList>
    </citation>
    <scope>NUCLEOTIDE SEQUENCE [LARGE SCALE GENOMIC DNA]</scope>
    <source>
        <strain evidence="2 3">28M-24</strain>
    </source>
</reference>
<gene>
    <name evidence="2" type="ORF">IEG06_01470</name>
</gene>
<dbReference type="InterPro" id="IPR000595">
    <property type="entry name" value="cNMP-bd_dom"/>
</dbReference>
<dbReference type="Pfam" id="PF00027">
    <property type="entry name" value="cNMP_binding"/>
    <property type="match status" value="1"/>
</dbReference>
<evidence type="ECO:0000259" key="1">
    <source>
        <dbReference type="PROSITE" id="PS50042"/>
    </source>
</evidence>
<dbReference type="EMBL" id="JACXXH010000001">
    <property type="protein sequence ID" value="MBD3862102.1"/>
    <property type="molecule type" value="Genomic_DNA"/>
</dbReference>
<keyword evidence="3" id="KW-1185">Reference proteome</keyword>
<accession>A0ABR8LV67</accession>
<dbReference type="CDD" id="cd00038">
    <property type="entry name" value="CAP_ED"/>
    <property type="match status" value="1"/>
</dbReference>
<organism evidence="2 3">
    <name type="scientific">Olleya marilimosa</name>
    <dbReference type="NCBI Taxonomy" id="272164"/>
    <lineage>
        <taxon>Bacteria</taxon>
        <taxon>Pseudomonadati</taxon>
        <taxon>Bacteroidota</taxon>
        <taxon>Flavobacteriia</taxon>
        <taxon>Flavobacteriales</taxon>
        <taxon>Flavobacteriaceae</taxon>
    </lineage>
</organism>
<evidence type="ECO:0000313" key="2">
    <source>
        <dbReference type="EMBL" id="MBD3862102.1"/>
    </source>
</evidence>
<sequence>MYYNEIKSYINSFYPISEASFNLVYEIAHIKQVKSGTVLVNIGEVPNKIYMINKGVMRSYVRLENGKEVTKSIFVPRIILASLRALITQSPSECIYETLTDCEIYEVDYSKYKAICETNTEVLGFHAKFLEQLLCQHDAKHIELLTMNAKQRYLKLRKVIPNIDNLIPQYQIAKFLSITPVQLSRIRAKL</sequence>
<feature type="domain" description="Cyclic nucleotide-binding" evidence="1">
    <location>
        <begin position="12"/>
        <end position="115"/>
    </location>
</feature>
<evidence type="ECO:0000313" key="3">
    <source>
        <dbReference type="Proteomes" id="UP000627521"/>
    </source>
</evidence>
<name>A0ABR8LV67_9FLAO</name>
<protein>
    <submittedName>
        <fullName evidence="2">Crp/Fnr family transcriptional regulator</fullName>
    </submittedName>
</protein>
<dbReference type="PROSITE" id="PS50042">
    <property type="entry name" value="CNMP_BINDING_3"/>
    <property type="match status" value="1"/>
</dbReference>
<dbReference type="RefSeq" id="WP_191098769.1">
    <property type="nucleotide sequence ID" value="NZ_JACXXF010000001.1"/>
</dbReference>
<dbReference type="Proteomes" id="UP000627521">
    <property type="component" value="Unassembled WGS sequence"/>
</dbReference>
<dbReference type="InterPro" id="IPR014710">
    <property type="entry name" value="RmlC-like_jellyroll"/>
</dbReference>
<dbReference type="InterPro" id="IPR018490">
    <property type="entry name" value="cNMP-bd_dom_sf"/>
</dbReference>
<comment type="caution">
    <text evidence="2">The sequence shown here is derived from an EMBL/GenBank/DDBJ whole genome shotgun (WGS) entry which is preliminary data.</text>
</comment>
<proteinExistence type="predicted"/>
<dbReference type="Gene3D" id="2.60.120.10">
    <property type="entry name" value="Jelly Rolls"/>
    <property type="match status" value="1"/>
</dbReference>